<feature type="transmembrane region" description="Helical" evidence="10">
    <location>
        <begin position="414"/>
        <end position="432"/>
    </location>
</feature>
<evidence type="ECO:0000256" key="1">
    <source>
        <dbReference type="ARBA" id="ARBA00004651"/>
    </source>
</evidence>
<reference evidence="12" key="1">
    <citation type="journal article" date="2014" name="Int. J. Syst. Evol. Microbiol.">
        <title>Complete genome sequence of Corynebacterium casei LMG S-19264T (=DSM 44701T), isolated from a smear-ripened cheese.</title>
        <authorList>
            <consortium name="US DOE Joint Genome Institute (JGI-PGF)"/>
            <person name="Walter F."/>
            <person name="Albersmeier A."/>
            <person name="Kalinowski J."/>
            <person name="Ruckert C."/>
        </authorList>
    </citation>
    <scope>NUCLEOTIDE SEQUENCE</scope>
    <source>
        <strain evidence="12">CGMCC 4.7306</strain>
    </source>
</reference>
<evidence type="ECO:0000256" key="10">
    <source>
        <dbReference type="SAM" id="Phobius"/>
    </source>
</evidence>
<evidence type="ECO:0000313" key="12">
    <source>
        <dbReference type="EMBL" id="GGL83712.1"/>
    </source>
</evidence>
<feature type="domain" description="Major facilitator superfamily (MFS) profile" evidence="11">
    <location>
        <begin position="27"/>
        <end position="509"/>
    </location>
</feature>
<dbReference type="PANTHER" id="PTHR23501:SF197">
    <property type="entry name" value="COMD"/>
    <property type="match status" value="1"/>
</dbReference>
<feature type="transmembrane region" description="Helical" evidence="10">
    <location>
        <begin position="282"/>
        <end position="305"/>
    </location>
</feature>
<feature type="transmembrane region" description="Helical" evidence="10">
    <location>
        <begin position="486"/>
        <end position="504"/>
    </location>
</feature>
<dbReference type="Pfam" id="PF07690">
    <property type="entry name" value="MFS_1"/>
    <property type="match status" value="1"/>
</dbReference>
<feature type="transmembrane region" description="Helical" evidence="10">
    <location>
        <begin position="180"/>
        <end position="200"/>
    </location>
</feature>
<dbReference type="PROSITE" id="PS50850">
    <property type="entry name" value="MFS"/>
    <property type="match status" value="1"/>
</dbReference>
<feature type="transmembrane region" description="Helical" evidence="10">
    <location>
        <begin position="117"/>
        <end position="138"/>
    </location>
</feature>
<evidence type="ECO:0000256" key="7">
    <source>
        <dbReference type="ARBA" id="ARBA00023136"/>
    </source>
</evidence>
<keyword evidence="3" id="KW-0813">Transport</keyword>
<dbReference type="GO" id="GO:0022857">
    <property type="term" value="F:transmembrane transporter activity"/>
    <property type="evidence" value="ECO:0007669"/>
    <property type="project" value="InterPro"/>
</dbReference>
<feature type="transmembrane region" description="Helical" evidence="10">
    <location>
        <begin position="150"/>
        <end position="168"/>
    </location>
</feature>
<feature type="compositionally biased region" description="Polar residues" evidence="9">
    <location>
        <begin position="590"/>
        <end position="607"/>
    </location>
</feature>
<comment type="subcellular location">
    <subcellularLocation>
        <location evidence="1">Cell membrane</location>
        <topology evidence="1">Multi-pass membrane protein</topology>
    </subcellularLocation>
</comment>
<organism evidence="12 13">
    <name type="scientific">Microlunatus endophyticus</name>
    <dbReference type="NCBI Taxonomy" id="1716077"/>
    <lineage>
        <taxon>Bacteria</taxon>
        <taxon>Bacillati</taxon>
        <taxon>Actinomycetota</taxon>
        <taxon>Actinomycetes</taxon>
        <taxon>Propionibacteriales</taxon>
        <taxon>Propionibacteriaceae</taxon>
        <taxon>Microlunatus</taxon>
    </lineage>
</organism>
<dbReference type="FunFam" id="1.20.1720.10:FF:000004">
    <property type="entry name" value="EmrB/QacA family drug resistance transporter"/>
    <property type="match status" value="1"/>
</dbReference>
<comment type="similarity">
    <text evidence="2">Belongs to the major facilitator superfamily. TCR/Tet family.</text>
</comment>
<dbReference type="InterPro" id="IPR020846">
    <property type="entry name" value="MFS_dom"/>
</dbReference>
<dbReference type="Proteomes" id="UP000613840">
    <property type="component" value="Unassembled WGS sequence"/>
</dbReference>
<sequence>MSATELTATSATPTAAPERSGRHLIPIFAGLLVAMFLASLDQTIFSTALPTIVGDLHGVDQMLWVTTAYLLAATIMMPIYGKLGDLIGRKSLLIVALSIFVAGSLVGALAQDMTVLIIGRSVQGLGGGGLMLLAQAIIADVVPARQRGRYMGVMGAVFGLSSVIGPLLGGWFTESLSWRVGFWLNVPLGVVAISFAAFFLKLPKHHQQPKIDILGILTMAVATSALILATSWGGNKYDWDSWQILGLFGTALVIGAVFVIVEHFAAEPIIPLHLFKARNFNLTTIAALVMAIAMFGAIGYMPTYLQMSTGASATKSGLMLIPMVAGLLITSIVSGQIVSRTGRYKWAPLLSMVVAAAGVFLLSTLTVDTRTWVLLAYLFILGAGLGIGMQNLILIVQNTFPAREVGTATAANNFFRQIGATLGSAVVGSIFTSRLTDLLSERLPAQAMHGVSGSDTNSLTPALVKQLPQRIQDIIVGAYNDALTPIFLYLVPLLLAAFVLLLFIREQALATTIEGSGADLEIATTSGGERTARTGSPEHAINHAQVATPTRAASSNYSSTPVPVLNNADQNGMVVPTVNAPGEDDHTVNRTEQSPAEQNRPGSNGSQRDQDPAIRSTEWDAAQLDDPDERTSMAALDVLTAAQQQAKARHVAGRETTELVAARIDAIGHQLDAMIGGLHRQLQEVREQFLNQDHLKPAAMPDGSGADQLRQYEYNLLLDTQKTADRVTQLARAEAERILADAEQQRLDAAARVERLRKVERELTDSISSRLHNPEEGAAAS</sequence>
<proteinExistence type="inferred from homology"/>
<dbReference type="CDD" id="cd17502">
    <property type="entry name" value="MFS_Azr1_MDR_like"/>
    <property type="match status" value="1"/>
</dbReference>
<dbReference type="SUPFAM" id="SSF103473">
    <property type="entry name" value="MFS general substrate transporter"/>
    <property type="match status" value="1"/>
</dbReference>
<dbReference type="RefSeq" id="WP_188898574.1">
    <property type="nucleotide sequence ID" value="NZ_BMMZ01000022.1"/>
</dbReference>
<feature type="coiled-coil region" evidence="8">
    <location>
        <begin position="732"/>
        <end position="759"/>
    </location>
</feature>
<dbReference type="PANTHER" id="PTHR23501">
    <property type="entry name" value="MAJOR FACILITATOR SUPERFAMILY"/>
    <property type="match status" value="1"/>
</dbReference>
<evidence type="ECO:0000313" key="13">
    <source>
        <dbReference type="Proteomes" id="UP000613840"/>
    </source>
</evidence>
<feature type="transmembrane region" description="Helical" evidence="10">
    <location>
        <begin position="61"/>
        <end position="80"/>
    </location>
</feature>
<dbReference type="NCBIfam" id="TIGR00711">
    <property type="entry name" value="efflux_EmrB"/>
    <property type="match status" value="1"/>
</dbReference>
<feature type="transmembrane region" description="Helical" evidence="10">
    <location>
        <begin position="244"/>
        <end position="261"/>
    </location>
</feature>
<feature type="transmembrane region" description="Helical" evidence="10">
    <location>
        <begin position="27"/>
        <end position="49"/>
    </location>
</feature>
<feature type="region of interest" description="Disordered" evidence="9">
    <location>
        <begin position="547"/>
        <end position="613"/>
    </location>
</feature>
<feature type="transmembrane region" description="Helical" evidence="10">
    <location>
        <begin position="92"/>
        <end position="111"/>
    </location>
</feature>
<feature type="compositionally biased region" description="Polar residues" evidence="9">
    <location>
        <begin position="547"/>
        <end position="561"/>
    </location>
</feature>
<dbReference type="PRINTS" id="PR01036">
    <property type="entry name" value="TCRTETB"/>
</dbReference>
<keyword evidence="6 10" id="KW-1133">Transmembrane helix</keyword>
<keyword evidence="7 10" id="KW-0472">Membrane</keyword>
<protein>
    <recommendedName>
        <fullName evidence="11">Major facilitator superfamily (MFS) profile domain-containing protein</fullName>
    </recommendedName>
</protein>
<evidence type="ECO:0000256" key="4">
    <source>
        <dbReference type="ARBA" id="ARBA00022475"/>
    </source>
</evidence>
<feature type="transmembrane region" description="Helical" evidence="10">
    <location>
        <begin position="346"/>
        <end position="366"/>
    </location>
</feature>
<feature type="transmembrane region" description="Helical" evidence="10">
    <location>
        <begin position="372"/>
        <end position="394"/>
    </location>
</feature>
<feature type="transmembrane region" description="Helical" evidence="10">
    <location>
        <begin position="317"/>
        <end position="339"/>
    </location>
</feature>
<evidence type="ECO:0000256" key="2">
    <source>
        <dbReference type="ARBA" id="ARBA00007520"/>
    </source>
</evidence>
<evidence type="ECO:0000256" key="9">
    <source>
        <dbReference type="SAM" id="MobiDB-lite"/>
    </source>
</evidence>
<evidence type="ECO:0000259" key="11">
    <source>
        <dbReference type="PROSITE" id="PS50850"/>
    </source>
</evidence>
<evidence type="ECO:0000256" key="5">
    <source>
        <dbReference type="ARBA" id="ARBA00022692"/>
    </source>
</evidence>
<dbReference type="Gene3D" id="1.20.1250.20">
    <property type="entry name" value="MFS general substrate transporter like domains"/>
    <property type="match status" value="1"/>
</dbReference>
<keyword evidence="5 10" id="KW-0812">Transmembrane</keyword>
<evidence type="ECO:0000256" key="6">
    <source>
        <dbReference type="ARBA" id="ARBA00022989"/>
    </source>
</evidence>
<comment type="caution">
    <text evidence="12">The sequence shown here is derived from an EMBL/GenBank/DDBJ whole genome shotgun (WGS) entry which is preliminary data.</text>
</comment>
<dbReference type="AlphaFoldDB" id="A0A917SJ40"/>
<keyword evidence="8" id="KW-0175">Coiled coil</keyword>
<dbReference type="GO" id="GO:0005886">
    <property type="term" value="C:plasma membrane"/>
    <property type="evidence" value="ECO:0007669"/>
    <property type="project" value="UniProtKB-SubCell"/>
</dbReference>
<dbReference type="InterPro" id="IPR036259">
    <property type="entry name" value="MFS_trans_sf"/>
</dbReference>
<dbReference type="EMBL" id="BMMZ01000022">
    <property type="protein sequence ID" value="GGL83712.1"/>
    <property type="molecule type" value="Genomic_DNA"/>
</dbReference>
<reference evidence="12" key="2">
    <citation type="submission" date="2020-09" db="EMBL/GenBank/DDBJ databases">
        <authorList>
            <person name="Sun Q."/>
            <person name="Zhou Y."/>
        </authorList>
    </citation>
    <scope>NUCLEOTIDE SEQUENCE</scope>
    <source>
        <strain evidence="12">CGMCC 4.7306</strain>
    </source>
</reference>
<keyword evidence="4" id="KW-1003">Cell membrane</keyword>
<evidence type="ECO:0000256" key="8">
    <source>
        <dbReference type="SAM" id="Coils"/>
    </source>
</evidence>
<evidence type="ECO:0000256" key="3">
    <source>
        <dbReference type="ARBA" id="ARBA00022448"/>
    </source>
</evidence>
<dbReference type="InterPro" id="IPR004638">
    <property type="entry name" value="EmrB-like"/>
</dbReference>
<keyword evidence="13" id="KW-1185">Reference proteome</keyword>
<name>A0A917SJ40_9ACTN</name>
<dbReference type="Gene3D" id="1.20.1720.10">
    <property type="entry name" value="Multidrug resistance protein D"/>
    <property type="match status" value="1"/>
</dbReference>
<dbReference type="InterPro" id="IPR011701">
    <property type="entry name" value="MFS"/>
</dbReference>
<feature type="transmembrane region" description="Helical" evidence="10">
    <location>
        <begin position="212"/>
        <end position="232"/>
    </location>
</feature>
<accession>A0A917SJ40</accession>
<gene>
    <name evidence="12" type="ORF">GCM10011575_47570</name>
</gene>